<keyword evidence="8" id="KW-1133">Transmembrane helix</keyword>
<dbReference type="SUPFAM" id="SSF54534">
    <property type="entry name" value="FKBP-like"/>
    <property type="match status" value="1"/>
</dbReference>
<dbReference type="PANTHER" id="PTHR47529">
    <property type="entry name" value="PEPTIDYL-PROLYL CIS-TRANS ISOMERASE D"/>
    <property type="match status" value="1"/>
</dbReference>
<dbReference type="AlphaFoldDB" id="A0A381RGT1"/>
<comment type="subcellular location">
    <subcellularLocation>
        <location evidence="1">Cell inner membrane</location>
        <topology evidence="1">Single-pass type II membrane protein</topology>
        <orientation evidence="1">Periplasmic side</orientation>
    </subcellularLocation>
</comment>
<dbReference type="Gene3D" id="3.10.50.40">
    <property type="match status" value="1"/>
</dbReference>
<dbReference type="EMBL" id="UINC01001942">
    <property type="protein sequence ID" value="SUZ91022.1"/>
    <property type="molecule type" value="Genomic_DNA"/>
</dbReference>
<evidence type="ECO:0000256" key="2">
    <source>
        <dbReference type="ARBA" id="ARBA00022475"/>
    </source>
</evidence>
<evidence type="ECO:0000313" key="10">
    <source>
        <dbReference type="EMBL" id="SUZ91022.1"/>
    </source>
</evidence>
<sequence length="702" mass="79370">MAILGSLRKNSVVLITVIGMALFAFVISGVFDGKGYVSQDPIGIVNDQDLSIEEFRNQVDFLERSYNLSGMNAVNTVWDQAVRNLILKNQYELSGVDSGKDHLEYILSQNPSFNSDPRFLNDAQIFEIEKFINLIVEFKTTNPDAYEQWKKQESIFQSQSNEKIYFDLIASGINFSFKDGEFEYLLQNDRVDIEYVQIPYSSIPDSLVKLKNSDVKKYIKLNHTDFKIDASRSIEYVLFEEEPSLEDENETKKILESFLVEEKEYNDISKQEETIPSLLTAKNLTEFINQNSEIKFDSIYVPKGSLPNDDANILFNLNKDQNYGPYLDGEYYKISRMLDKKKGGNVRASHILISFKGSQNASPEITRSKSEAKKEANRILKLVRKNPDSFSGLAFEFSDGPSKSSGGDLGFFQEGAMVKPFNDFVFLKKEGTIGVVETDFGFHVINIVAKEDLVLLASIAIKNIPSEKTSDKTFNLATKFEINLSKNKNLNELAKENDYEIKPVSSIKNLDDNLPGLTNQRRLVQWLFSEDIELNSYKRFDLSKGGYLIAQVTGLKEEGLSSVEDVTFTAVPKVRNQKKAELIIKQNKKNKSLEELANNNNTEIKKALALNQKNATISGAGREPLLIGHAFGLKVDQISDFIIGENGVYKIKVTKKDKSTGLDTYSSYQNQLLLSSRPGFNSTIYQALKESAEIIDNRSTYY</sequence>
<proteinExistence type="predicted"/>
<organism evidence="10">
    <name type="scientific">marine metagenome</name>
    <dbReference type="NCBI Taxonomy" id="408172"/>
    <lineage>
        <taxon>unclassified sequences</taxon>
        <taxon>metagenomes</taxon>
        <taxon>ecological metagenomes</taxon>
    </lineage>
</organism>
<keyword evidence="8" id="KW-0812">Transmembrane</keyword>
<keyword evidence="3" id="KW-0997">Cell inner membrane</keyword>
<evidence type="ECO:0000256" key="8">
    <source>
        <dbReference type="SAM" id="Phobius"/>
    </source>
</evidence>
<dbReference type="InterPro" id="IPR000297">
    <property type="entry name" value="PPIase_PpiC"/>
</dbReference>
<keyword evidence="5" id="KW-0143">Chaperone</keyword>
<dbReference type="Pfam" id="PF13616">
    <property type="entry name" value="Rotamase_3"/>
    <property type="match status" value="1"/>
</dbReference>
<reference evidence="10" key="1">
    <citation type="submission" date="2018-05" db="EMBL/GenBank/DDBJ databases">
        <authorList>
            <person name="Lanie J.A."/>
            <person name="Ng W.-L."/>
            <person name="Kazmierczak K.M."/>
            <person name="Andrzejewski T.M."/>
            <person name="Davidsen T.M."/>
            <person name="Wayne K.J."/>
            <person name="Tettelin H."/>
            <person name="Glass J.I."/>
            <person name="Rusch D."/>
            <person name="Podicherti R."/>
            <person name="Tsui H.-C.T."/>
            <person name="Winkler M.E."/>
        </authorList>
    </citation>
    <scope>NUCLEOTIDE SEQUENCE</scope>
</reference>
<dbReference type="PANTHER" id="PTHR47529:SF1">
    <property type="entry name" value="PERIPLASMIC CHAPERONE PPID"/>
    <property type="match status" value="1"/>
</dbReference>
<evidence type="ECO:0000256" key="6">
    <source>
        <dbReference type="ARBA" id="ARBA00040743"/>
    </source>
</evidence>
<evidence type="ECO:0000256" key="1">
    <source>
        <dbReference type="ARBA" id="ARBA00004382"/>
    </source>
</evidence>
<dbReference type="GO" id="GO:0005886">
    <property type="term" value="C:plasma membrane"/>
    <property type="evidence" value="ECO:0007669"/>
    <property type="project" value="UniProtKB-SubCell"/>
</dbReference>
<evidence type="ECO:0000256" key="3">
    <source>
        <dbReference type="ARBA" id="ARBA00022519"/>
    </source>
</evidence>
<keyword evidence="2" id="KW-1003">Cell membrane</keyword>
<dbReference type="PROSITE" id="PS01096">
    <property type="entry name" value="PPIC_PPIASE_1"/>
    <property type="match status" value="1"/>
</dbReference>
<protein>
    <recommendedName>
        <fullName evidence="6">Periplasmic chaperone PpiD</fullName>
    </recommendedName>
    <alternativeName>
        <fullName evidence="7">Periplasmic folding chaperone</fullName>
    </alternativeName>
</protein>
<dbReference type="GO" id="GO:0003755">
    <property type="term" value="F:peptidyl-prolyl cis-trans isomerase activity"/>
    <property type="evidence" value="ECO:0007669"/>
    <property type="project" value="InterPro"/>
</dbReference>
<keyword evidence="4 8" id="KW-0472">Membrane</keyword>
<name>A0A381RGT1_9ZZZZ</name>
<gene>
    <name evidence="10" type="ORF">METZ01_LOCUS43876</name>
</gene>
<dbReference type="Pfam" id="PF13623">
    <property type="entry name" value="SurA_N_2"/>
    <property type="match status" value="1"/>
</dbReference>
<evidence type="ECO:0000256" key="4">
    <source>
        <dbReference type="ARBA" id="ARBA00023136"/>
    </source>
</evidence>
<dbReference type="InterPro" id="IPR023058">
    <property type="entry name" value="PPIase_PpiC_CS"/>
</dbReference>
<accession>A0A381RGT1</accession>
<evidence type="ECO:0000256" key="5">
    <source>
        <dbReference type="ARBA" id="ARBA00023186"/>
    </source>
</evidence>
<dbReference type="InterPro" id="IPR046357">
    <property type="entry name" value="PPIase_dom_sf"/>
</dbReference>
<feature type="transmembrane region" description="Helical" evidence="8">
    <location>
        <begin position="12"/>
        <end position="31"/>
    </location>
</feature>
<dbReference type="PROSITE" id="PS50198">
    <property type="entry name" value="PPIC_PPIASE_2"/>
    <property type="match status" value="1"/>
</dbReference>
<feature type="domain" description="PpiC" evidence="9">
    <location>
        <begin position="343"/>
        <end position="449"/>
    </location>
</feature>
<evidence type="ECO:0000256" key="7">
    <source>
        <dbReference type="ARBA" id="ARBA00042775"/>
    </source>
</evidence>
<evidence type="ECO:0000259" key="9">
    <source>
        <dbReference type="PROSITE" id="PS50198"/>
    </source>
</evidence>
<dbReference type="InterPro" id="IPR052029">
    <property type="entry name" value="PpiD_chaperone"/>
</dbReference>